<feature type="domain" description="YscD-like Bon-like" evidence="3">
    <location>
        <begin position="184"/>
        <end position="247"/>
    </location>
</feature>
<evidence type="ECO:0000313" key="5">
    <source>
        <dbReference type="Proteomes" id="UP000199576"/>
    </source>
</evidence>
<dbReference type="InterPro" id="IPR053946">
    <property type="entry name" value="YscD_ppl_3rd"/>
</dbReference>
<keyword evidence="1" id="KW-0472">Membrane</keyword>
<dbReference type="SUPFAM" id="SSF49879">
    <property type="entry name" value="SMAD/FHA domain"/>
    <property type="match status" value="1"/>
</dbReference>
<dbReference type="InterPro" id="IPR032030">
    <property type="entry name" value="YscD_cytoplasmic_dom"/>
</dbReference>
<evidence type="ECO:0000259" key="2">
    <source>
        <dbReference type="Pfam" id="PF16697"/>
    </source>
</evidence>
<keyword evidence="5" id="KW-1185">Reference proteome</keyword>
<proteinExistence type="predicted"/>
<dbReference type="Pfam" id="PF16697">
    <property type="entry name" value="Yop-YscD_cpl"/>
    <property type="match status" value="1"/>
</dbReference>
<dbReference type="InterPro" id="IPR008984">
    <property type="entry name" value="SMAD_FHA_dom_sf"/>
</dbReference>
<dbReference type="CDD" id="cd00060">
    <property type="entry name" value="FHA"/>
    <property type="match status" value="1"/>
</dbReference>
<dbReference type="Gene3D" id="2.60.200.20">
    <property type="match status" value="1"/>
</dbReference>
<evidence type="ECO:0000256" key="1">
    <source>
        <dbReference type="SAM" id="Phobius"/>
    </source>
</evidence>
<evidence type="ECO:0000259" key="3">
    <source>
        <dbReference type="Pfam" id="PF21934"/>
    </source>
</evidence>
<dbReference type="Pfam" id="PF21934">
    <property type="entry name" value="Yop-YscD_ppl_3rd"/>
    <property type="match status" value="1"/>
</dbReference>
<evidence type="ECO:0000313" key="4">
    <source>
        <dbReference type="EMBL" id="SDT65821.1"/>
    </source>
</evidence>
<name>A0ABY0V4C4_PSECE</name>
<dbReference type="Proteomes" id="UP000199576">
    <property type="component" value="Chromosome I"/>
</dbReference>
<dbReference type="EMBL" id="LT629753">
    <property type="protein sequence ID" value="SDT65821.1"/>
    <property type="molecule type" value="Genomic_DNA"/>
</dbReference>
<reference evidence="4 5" key="1">
    <citation type="submission" date="2016-10" db="EMBL/GenBank/DDBJ databases">
        <authorList>
            <person name="Varghese N."/>
            <person name="Submissions S."/>
        </authorList>
    </citation>
    <scope>NUCLEOTIDE SEQUENCE [LARGE SCALE GENOMIC DNA]</scope>
    <source>
        <strain evidence="4 5">BS2981</strain>
    </source>
</reference>
<protein>
    <submittedName>
        <fullName evidence="4">Type III secretion protein D</fullName>
    </submittedName>
</protein>
<gene>
    <name evidence="4" type="ORF">SAMN04490182_6240</name>
</gene>
<organism evidence="4 5">
    <name type="scientific">Pseudomonas cedrina</name>
    <dbReference type="NCBI Taxonomy" id="651740"/>
    <lineage>
        <taxon>Bacteria</taxon>
        <taxon>Pseudomonadati</taxon>
        <taxon>Pseudomonadota</taxon>
        <taxon>Gammaproteobacteria</taxon>
        <taxon>Pseudomonadales</taxon>
        <taxon>Pseudomonadaceae</taxon>
        <taxon>Pseudomonas</taxon>
    </lineage>
</organism>
<feature type="transmembrane region" description="Helical" evidence="1">
    <location>
        <begin position="141"/>
        <end position="161"/>
    </location>
</feature>
<keyword evidence="1" id="KW-0812">Transmembrane</keyword>
<feature type="domain" description="YscD cytoplasmic" evidence="2">
    <location>
        <begin position="13"/>
        <end position="103"/>
    </location>
</feature>
<accession>A0ABY0V4C4</accession>
<keyword evidence="1" id="KW-1133">Transmembrane helix</keyword>
<sequence>MSGTEGLMMFELRVLDGRHQGAALPLFGEQWSIGASADSDLVLTDPGIAEQHARLRLIDSNWSVQAEAGLLQDANGQTLAQIAHLALNVTFSVGSVRLCVTSADEPWPQAPDPAPSVPPQVNEPVRTLKLSTISQSQQKRLISLVLVVTVIFIVVGMASTGEPGAQASLMPPVAQKHELASPFEVRQQLLKMLNERELSQRISLQVINGQVALGGDVSQDDVDLVARMLSRFGEQFDSAVPVISRVRARDGTLPFKIVQIVGGPNGHVVLEEGSRLFVGDEVDGLRLVLIDNSKVVFDGVQRYEVRW</sequence>